<comment type="caution">
    <text evidence="2">The sequence shown here is derived from an EMBL/GenBank/DDBJ whole genome shotgun (WGS) entry which is preliminary data.</text>
</comment>
<accession>A0A334NTD3</accession>
<dbReference type="RefSeq" id="WP_004885603.1">
    <property type="nucleotide sequence ID" value="NZ_AMZR01000044.1"/>
</dbReference>
<keyword evidence="1" id="KW-0812">Transmembrane</keyword>
<reference evidence="2 3" key="1">
    <citation type="submission" date="2014-04" db="EMBL/GenBank/DDBJ databases">
        <title>The Genome Sequence of Acinetobacter baumanii BIDMC 57.</title>
        <authorList>
            <consortium name="The Broad Institute Genomics Platform"/>
            <consortium name="The Broad Institute Genome Sequencing Center for Infectious Disease"/>
            <person name="Murphy C."/>
            <person name="Cosimi L."/>
            <person name="Cerqueira G."/>
            <person name="Feldgarden M."/>
            <person name="Earl A."/>
            <person name="Spencer M.D."/>
            <person name="Fodor A."/>
            <person name="Sautter R.L."/>
            <person name="Hung D."/>
            <person name="Onderdonk A.B."/>
            <person name="Ernst C."/>
            <person name="Delaney M."/>
            <person name="DuBois A."/>
            <person name="Young S.K."/>
            <person name="Zeng Q."/>
            <person name="Gargeya S."/>
            <person name="Abouelleil A."/>
            <person name="Alvarado L."/>
            <person name="Chapman S.B."/>
            <person name="Gainer-Dewar J."/>
            <person name="Goldberg J."/>
            <person name="Griggs A."/>
            <person name="Gujja S."/>
            <person name="Hansen M."/>
            <person name="Howarth C."/>
            <person name="Imamovic A."/>
            <person name="Larimer J."/>
            <person name="Pearson M."/>
            <person name="Poon T.W."/>
            <person name="Priest M."/>
            <person name="Roberts A."/>
            <person name="Saif S."/>
            <person name="Shea T."/>
            <person name="Sykes S."/>
            <person name="Wortman J."/>
            <person name="Nusbaum C."/>
            <person name="Birren B."/>
        </authorList>
    </citation>
    <scope>NUCLEOTIDE SEQUENCE [LARGE SCALE GENOMIC DNA]</scope>
    <source>
        <strain evidence="2 3">BIDMC 57</strain>
    </source>
</reference>
<dbReference type="Proteomes" id="UP000027208">
    <property type="component" value="Unassembled WGS sequence"/>
</dbReference>
<evidence type="ECO:0000256" key="1">
    <source>
        <dbReference type="SAM" id="Phobius"/>
    </source>
</evidence>
<evidence type="ECO:0000313" key="2">
    <source>
        <dbReference type="EMBL" id="KDM54439.1"/>
    </source>
</evidence>
<gene>
    <name evidence="2" type="ORF">AE32_02807</name>
</gene>
<dbReference type="GeneID" id="92797398"/>
<proteinExistence type="predicted"/>
<sequence length="101" mass="11654">MSIIFFCIFFTALLIFGYLAVKSKWKIKNLAFVCFVSVFLFVFSVFLLILHIDGRYVQFFIDGKFSLNSRAIDLFFVAGMSSFLATLLLVIVVWAVRNKVF</sequence>
<dbReference type="EMBL" id="JMUI01000013">
    <property type="protein sequence ID" value="KDM54439.1"/>
    <property type="molecule type" value="Genomic_DNA"/>
</dbReference>
<feature type="transmembrane region" description="Helical" evidence="1">
    <location>
        <begin position="71"/>
        <end position="96"/>
    </location>
</feature>
<keyword evidence="1" id="KW-1133">Transmembrane helix</keyword>
<evidence type="ECO:0000313" key="3">
    <source>
        <dbReference type="Proteomes" id="UP000027208"/>
    </source>
</evidence>
<keyword evidence="1" id="KW-0472">Membrane</keyword>
<accession>A0A2T7FP08</accession>
<protein>
    <submittedName>
        <fullName evidence="2">Uncharacterized protein</fullName>
    </submittedName>
</protein>
<name>A0A2T7FP08_ACINO</name>
<feature type="transmembrane region" description="Helical" evidence="1">
    <location>
        <begin position="29"/>
        <end position="50"/>
    </location>
</feature>
<organism evidence="2 3">
    <name type="scientific">Acinetobacter nosocomialis</name>
    <dbReference type="NCBI Taxonomy" id="106654"/>
    <lineage>
        <taxon>Bacteria</taxon>
        <taxon>Pseudomonadati</taxon>
        <taxon>Pseudomonadota</taxon>
        <taxon>Gammaproteobacteria</taxon>
        <taxon>Moraxellales</taxon>
        <taxon>Moraxellaceae</taxon>
        <taxon>Acinetobacter</taxon>
        <taxon>Acinetobacter calcoaceticus/baumannii complex</taxon>
    </lineage>
</organism>
<dbReference type="AlphaFoldDB" id="A0A2T7FP08"/>